<evidence type="ECO:0000256" key="5">
    <source>
        <dbReference type="ARBA" id="ARBA00023004"/>
    </source>
</evidence>
<keyword evidence="6" id="KW-1133">Transmembrane helix</keyword>
<keyword evidence="4" id="KW-0479">Metal-binding</keyword>
<name>A0ABR0SZ76_9HYPO</name>
<evidence type="ECO:0000256" key="3">
    <source>
        <dbReference type="ARBA" id="ARBA00022617"/>
    </source>
</evidence>
<evidence type="ECO:0000313" key="7">
    <source>
        <dbReference type="EMBL" id="KAK5997496.1"/>
    </source>
</evidence>
<dbReference type="Gene3D" id="1.10.630.10">
    <property type="entry name" value="Cytochrome P450"/>
    <property type="match status" value="1"/>
</dbReference>
<dbReference type="EMBL" id="JAVFKD010000002">
    <property type="protein sequence ID" value="KAK5997496.1"/>
    <property type="molecule type" value="Genomic_DNA"/>
</dbReference>
<keyword evidence="8" id="KW-1185">Reference proteome</keyword>
<evidence type="ECO:0000256" key="6">
    <source>
        <dbReference type="SAM" id="Phobius"/>
    </source>
</evidence>
<keyword evidence="3" id="KW-0349">Heme</keyword>
<dbReference type="InterPro" id="IPR036396">
    <property type="entry name" value="Cyt_P450_sf"/>
</dbReference>
<dbReference type="InterPro" id="IPR001128">
    <property type="entry name" value="Cyt_P450"/>
</dbReference>
<dbReference type="PANTHER" id="PTHR24305">
    <property type="entry name" value="CYTOCHROME P450"/>
    <property type="match status" value="1"/>
</dbReference>
<accession>A0ABR0SZ76</accession>
<comment type="cofactor">
    <cofactor evidence="1">
        <name>heme</name>
        <dbReference type="ChEBI" id="CHEBI:30413"/>
    </cofactor>
</comment>
<sequence length="495" mass="56047">MRAEKLEPHFLIRQFQNGTHHSTEESIQFVCIFLLAVLLTIVIGRRYYSSLSKYPGPFLGSFSTLWQMRHAMRGNFSKDLHQLHLDHGDFVRISHREISVTHPDAVRDVLQAPLRSPKEASRRQKNIGNAYTVSSILPMEPQMDDVLRHMRECFFALADAGKAVEVGDFWTWAAFDIVGEVTFSRRFGFLNELRDIGGAIASTGVLMRYATVMGYAIPLHTLLLDNPFMRALNRVFRFSGNVHAFKVATDALDGREKSSDGKQDMVARWFENLNKSRGSMDLVEIHAAATSNISAGSDTVSAALQSLYYHALQAPDALRLLEEEVLAADAAGALSDIPQHKEVSQLPYLQACVKEALRMHPAGPWSLPRKAPAQGLKLGDEHFPAGTLLSVNPWVIHYHPKLFERPKSFEPERWLDPERKAKEGQFWIPFGAGYNRCPGRQLAMMEVAKMAALMIRDFEIERADPNQEWKWHNNFSAVPYGWDCYVRRRGGEKAN</sequence>
<proteinExistence type="inferred from homology"/>
<keyword evidence="6" id="KW-0812">Transmembrane</keyword>
<gene>
    <name evidence="7" type="ORF">PT974_02859</name>
</gene>
<comment type="caution">
    <text evidence="7">The sequence shown here is derived from an EMBL/GenBank/DDBJ whole genome shotgun (WGS) entry which is preliminary data.</text>
</comment>
<dbReference type="InterPro" id="IPR002401">
    <property type="entry name" value="Cyt_P450_E_grp-I"/>
</dbReference>
<evidence type="ECO:0000313" key="8">
    <source>
        <dbReference type="Proteomes" id="UP001338125"/>
    </source>
</evidence>
<dbReference type="InterPro" id="IPR050121">
    <property type="entry name" value="Cytochrome_P450_monoxygenase"/>
</dbReference>
<evidence type="ECO:0000256" key="1">
    <source>
        <dbReference type="ARBA" id="ARBA00001971"/>
    </source>
</evidence>
<dbReference type="PANTHER" id="PTHR24305:SF232">
    <property type="entry name" value="P450, PUTATIVE (EUROFUNG)-RELATED"/>
    <property type="match status" value="1"/>
</dbReference>
<dbReference type="PRINTS" id="PR00385">
    <property type="entry name" value="P450"/>
</dbReference>
<dbReference type="PRINTS" id="PR00463">
    <property type="entry name" value="EP450I"/>
</dbReference>
<evidence type="ECO:0000256" key="2">
    <source>
        <dbReference type="ARBA" id="ARBA00010617"/>
    </source>
</evidence>
<evidence type="ECO:0000256" key="4">
    <source>
        <dbReference type="ARBA" id="ARBA00022723"/>
    </source>
</evidence>
<keyword evidence="5" id="KW-0408">Iron</keyword>
<comment type="similarity">
    <text evidence="2">Belongs to the cytochrome P450 family.</text>
</comment>
<keyword evidence="6" id="KW-0472">Membrane</keyword>
<organism evidence="7 8">
    <name type="scientific">Cladobotryum mycophilum</name>
    <dbReference type="NCBI Taxonomy" id="491253"/>
    <lineage>
        <taxon>Eukaryota</taxon>
        <taxon>Fungi</taxon>
        <taxon>Dikarya</taxon>
        <taxon>Ascomycota</taxon>
        <taxon>Pezizomycotina</taxon>
        <taxon>Sordariomycetes</taxon>
        <taxon>Hypocreomycetidae</taxon>
        <taxon>Hypocreales</taxon>
        <taxon>Hypocreaceae</taxon>
        <taxon>Cladobotryum</taxon>
    </lineage>
</organism>
<dbReference type="Pfam" id="PF00067">
    <property type="entry name" value="p450"/>
    <property type="match status" value="1"/>
</dbReference>
<feature type="transmembrane region" description="Helical" evidence="6">
    <location>
        <begin position="26"/>
        <end position="44"/>
    </location>
</feature>
<protein>
    <submittedName>
        <fullName evidence="7">Cytochrome P450 monooxygenase gsfF-like protein</fullName>
    </submittedName>
</protein>
<dbReference type="SUPFAM" id="SSF48264">
    <property type="entry name" value="Cytochrome P450"/>
    <property type="match status" value="1"/>
</dbReference>
<dbReference type="Proteomes" id="UP001338125">
    <property type="component" value="Unassembled WGS sequence"/>
</dbReference>
<reference evidence="7 8" key="1">
    <citation type="submission" date="2024-01" db="EMBL/GenBank/DDBJ databases">
        <title>Complete genome of Cladobotryum mycophilum ATHUM6906.</title>
        <authorList>
            <person name="Christinaki A.C."/>
            <person name="Myridakis A.I."/>
            <person name="Kouvelis V.N."/>
        </authorList>
    </citation>
    <scope>NUCLEOTIDE SEQUENCE [LARGE SCALE GENOMIC DNA]</scope>
    <source>
        <strain evidence="7 8">ATHUM6906</strain>
    </source>
</reference>